<keyword evidence="1" id="KW-0812">Transmembrane</keyword>
<dbReference type="HOGENOM" id="CLU_3290364_0_0_6"/>
<proteinExistence type="predicted"/>
<evidence type="ECO:0000256" key="1">
    <source>
        <dbReference type="SAM" id="Phobius"/>
    </source>
</evidence>
<organism evidence="2 3">
    <name type="scientific">Gynuella sunshinyii YC6258</name>
    <dbReference type="NCBI Taxonomy" id="1445510"/>
    <lineage>
        <taxon>Bacteria</taxon>
        <taxon>Pseudomonadati</taxon>
        <taxon>Pseudomonadota</taxon>
        <taxon>Gammaproteobacteria</taxon>
        <taxon>Oceanospirillales</taxon>
        <taxon>Saccharospirillaceae</taxon>
        <taxon>Gynuella</taxon>
    </lineage>
</organism>
<dbReference type="STRING" id="1445510.YC6258_00038"/>
<dbReference type="AlphaFoldDB" id="A0A0C5VPA8"/>
<gene>
    <name evidence="2" type="ORF">YC6258_00038</name>
</gene>
<accession>A0A0C5VPA8</accession>
<reference evidence="2 3" key="1">
    <citation type="submission" date="2014-01" db="EMBL/GenBank/DDBJ databases">
        <title>Full genme sequencing of cellulolytic bacterium Gynuella sunshinyii YC6258T gen. nov., sp. nov.</title>
        <authorList>
            <person name="Khan H."/>
            <person name="Chung E.J."/>
            <person name="Chung Y.R."/>
        </authorList>
    </citation>
    <scope>NUCLEOTIDE SEQUENCE [LARGE SCALE GENOMIC DNA]</scope>
    <source>
        <strain evidence="2 3">YC6258</strain>
    </source>
</reference>
<name>A0A0C5VPA8_9GAMM</name>
<keyword evidence="3" id="KW-1185">Reference proteome</keyword>
<keyword evidence="1" id="KW-1133">Transmembrane helix</keyword>
<protein>
    <submittedName>
        <fullName evidence="2">Uncharacterized protein</fullName>
    </submittedName>
</protein>
<evidence type="ECO:0000313" key="2">
    <source>
        <dbReference type="EMBL" id="AJQ92094.1"/>
    </source>
</evidence>
<evidence type="ECO:0000313" key="3">
    <source>
        <dbReference type="Proteomes" id="UP000032266"/>
    </source>
</evidence>
<keyword evidence="1" id="KW-0472">Membrane</keyword>
<dbReference type="KEGG" id="gsn:YC6258_00038"/>
<feature type="transmembrane region" description="Helical" evidence="1">
    <location>
        <begin position="15"/>
        <end position="32"/>
    </location>
</feature>
<sequence length="40" mass="4543">MYSFVGLYWQAGRASFGWAVFLRAVVVTRFGLSPNLFATR</sequence>
<dbReference type="Proteomes" id="UP000032266">
    <property type="component" value="Chromosome"/>
</dbReference>
<dbReference type="EMBL" id="CP007142">
    <property type="protein sequence ID" value="AJQ92094.1"/>
    <property type="molecule type" value="Genomic_DNA"/>
</dbReference>